<comment type="similarity">
    <text evidence="2">Belongs to the perilipin family.</text>
</comment>
<dbReference type="GO" id="GO:0010890">
    <property type="term" value="P:positive regulation of triglyceride storage"/>
    <property type="evidence" value="ECO:0007669"/>
    <property type="project" value="TreeGrafter"/>
</dbReference>
<evidence type="ECO:0000256" key="3">
    <source>
        <dbReference type="ARBA" id="ARBA00022677"/>
    </source>
</evidence>
<dbReference type="InterPro" id="IPR004279">
    <property type="entry name" value="Perilipin"/>
</dbReference>
<proteinExistence type="inferred from homology"/>
<dbReference type="GO" id="GO:0005829">
    <property type="term" value="C:cytosol"/>
    <property type="evidence" value="ECO:0007669"/>
    <property type="project" value="TreeGrafter"/>
</dbReference>
<dbReference type="GO" id="GO:0019915">
    <property type="term" value="P:lipid storage"/>
    <property type="evidence" value="ECO:0007669"/>
    <property type="project" value="TreeGrafter"/>
</dbReference>
<evidence type="ECO:0000313" key="5">
    <source>
        <dbReference type="Proteomes" id="UP000694388"/>
    </source>
</evidence>
<dbReference type="GO" id="GO:0005811">
    <property type="term" value="C:lipid droplet"/>
    <property type="evidence" value="ECO:0007669"/>
    <property type="project" value="UniProtKB-SubCell"/>
</dbReference>
<dbReference type="Ensembl" id="ENSEBUT00000003912.1">
    <property type="protein sequence ID" value="ENSEBUP00000003538.1"/>
    <property type="gene ID" value="ENSEBUG00000002547.1"/>
</dbReference>
<keyword evidence="5" id="KW-1185">Reference proteome</keyword>
<sequence length="123" mass="13416">MAVEVQTVSTKNVVQRLYSLPLFSSAVDELVQAYKCGKESMAVLLSSGNMVGEGITGVTVIASSGIQPITRILHPQINFVDELACQDLDLMEKKVPMLHQPANNVLDDLKKNLQIAQKHHTSS</sequence>
<dbReference type="GeneTree" id="ENSGT00940000174464"/>
<dbReference type="AlphaFoldDB" id="A0A8C4NBB0"/>
<evidence type="ECO:0000256" key="2">
    <source>
        <dbReference type="ARBA" id="ARBA00006311"/>
    </source>
</evidence>
<dbReference type="PANTHER" id="PTHR14024:SF49">
    <property type="entry name" value="LIPID STORAGE DROPLETS SURFACE-BINDING PROTEIN 1"/>
    <property type="match status" value="1"/>
</dbReference>
<evidence type="ECO:0000313" key="4">
    <source>
        <dbReference type="Ensembl" id="ENSEBUP00000003538.1"/>
    </source>
</evidence>
<name>A0A8C4NBB0_EPTBU</name>
<keyword evidence="3" id="KW-0551">Lipid droplet</keyword>
<dbReference type="Pfam" id="PF03036">
    <property type="entry name" value="Perilipin"/>
    <property type="match status" value="1"/>
</dbReference>
<dbReference type="Proteomes" id="UP000694388">
    <property type="component" value="Unplaced"/>
</dbReference>
<organism evidence="4 5">
    <name type="scientific">Eptatretus burgeri</name>
    <name type="common">Inshore hagfish</name>
    <dbReference type="NCBI Taxonomy" id="7764"/>
    <lineage>
        <taxon>Eukaryota</taxon>
        <taxon>Metazoa</taxon>
        <taxon>Chordata</taxon>
        <taxon>Craniata</taxon>
        <taxon>Vertebrata</taxon>
        <taxon>Cyclostomata</taxon>
        <taxon>Myxini</taxon>
        <taxon>Myxiniformes</taxon>
        <taxon>Myxinidae</taxon>
        <taxon>Eptatretinae</taxon>
        <taxon>Eptatretus</taxon>
    </lineage>
</organism>
<reference evidence="4" key="2">
    <citation type="submission" date="2025-09" db="UniProtKB">
        <authorList>
            <consortium name="Ensembl"/>
        </authorList>
    </citation>
    <scope>IDENTIFICATION</scope>
</reference>
<dbReference type="PANTHER" id="PTHR14024">
    <property type="entry name" value="PERILIPIN"/>
    <property type="match status" value="1"/>
</dbReference>
<protein>
    <submittedName>
        <fullName evidence="4">Uncharacterized protein</fullName>
    </submittedName>
</protein>
<accession>A0A8C4NBB0</accession>
<comment type="subcellular location">
    <subcellularLocation>
        <location evidence="1">Lipid droplet</location>
    </subcellularLocation>
</comment>
<reference evidence="4" key="1">
    <citation type="submission" date="2025-08" db="UniProtKB">
        <authorList>
            <consortium name="Ensembl"/>
        </authorList>
    </citation>
    <scope>IDENTIFICATION</scope>
</reference>
<evidence type="ECO:0000256" key="1">
    <source>
        <dbReference type="ARBA" id="ARBA00004502"/>
    </source>
</evidence>